<protein>
    <recommendedName>
        <fullName evidence="1">DUF5642 domain-containing protein</fullName>
    </recommendedName>
</protein>
<gene>
    <name evidence="2" type="ORF">MARA_52450</name>
</gene>
<reference evidence="2 3" key="1">
    <citation type="journal article" date="2019" name="Emerg. Microbes Infect.">
        <title>Comprehensive subspecies identification of 175 nontuberculous mycobacteria species based on 7547 genomic profiles.</title>
        <authorList>
            <person name="Matsumoto Y."/>
            <person name="Kinjo T."/>
            <person name="Motooka D."/>
            <person name="Nabeya D."/>
            <person name="Jung N."/>
            <person name="Uechi K."/>
            <person name="Horii T."/>
            <person name="Iida T."/>
            <person name="Fujita J."/>
            <person name="Nakamura S."/>
        </authorList>
    </citation>
    <scope>NUCLEOTIDE SEQUENCE [LARGE SCALE GENOMIC DNA]</scope>
    <source>
        <strain evidence="2 3">JCM 18538</strain>
    </source>
</reference>
<keyword evidence="3" id="KW-1185">Reference proteome</keyword>
<dbReference type="Proteomes" id="UP000467428">
    <property type="component" value="Chromosome"/>
</dbReference>
<name>A0A7I7S4M5_9MYCO</name>
<dbReference type="AlphaFoldDB" id="A0A7I7S4M5"/>
<dbReference type="Pfam" id="PF18702">
    <property type="entry name" value="DUF5642"/>
    <property type="match status" value="1"/>
</dbReference>
<dbReference type="KEGG" id="marz:MARA_52450"/>
<evidence type="ECO:0000313" key="2">
    <source>
        <dbReference type="EMBL" id="BBY51777.1"/>
    </source>
</evidence>
<feature type="domain" description="DUF5642" evidence="1">
    <location>
        <begin position="84"/>
        <end position="264"/>
    </location>
</feature>
<organism evidence="2 3">
    <name type="scientific">Mycolicibacterium arabiense</name>
    <dbReference type="NCBI Taxonomy" id="1286181"/>
    <lineage>
        <taxon>Bacteria</taxon>
        <taxon>Bacillati</taxon>
        <taxon>Actinomycetota</taxon>
        <taxon>Actinomycetes</taxon>
        <taxon>Mycobacteriales</taxon>
        <taxon>Mycobacteriaceae</taxon>
        <taxon>Mycolicibacterium</taxon>
    </lineage>
</organism>
<geneLocation type="plasmid" evidence="3">
    <name>pjcm18538 dna</name>
</geneLocation>
<proteinExistence type="predicted"/>
<dbReference type="EMBL" id="AP022593">
    <property type="protein sequence ID" value="BBY51777.1"/>
    <property type="molecule type" value="Genomic_DNA"/>
</dbReference>
<accession>A0A7I7S4M5</accession>
<evidence type="ECO:0000259" key="1">
    <source>
        <dbReference type="Pfam" id="PF18702"/>
    </source>
</evidence>
<dbReference type="InterPro" id="IPR041313">
    <property type="entry name" value="DUF5642"/>
</dbReference>
<sequence>MPAAFVGVFILVDLLSWASSMSLRTEVPKRSGMTTQPWYQGGVRIFAVALVLALCAACGESEPAPPPSSSGPSAAPPAVNTVIDPAKVGRTRTALPAGFEVADVTGRVAPVAMWGLGAQWTAEPPACGVLADPPVDPVSVRGWSASGPGAIVYVVAAAAAPVGLDDVARAECGEFTVLAGHTSGTVSMVDAPPIADARTLTLRAETVTVVEGSTETRSHADTFTAYLPGHVAYVTVVTDPGSAEPGLPADFGATLLSSTVSALRGAAPAGG</sequence>
<evidence type="ECO:0000313" key="3">
    <source>
        <dbReference type="Proteomes" id="UP000467428"/>
    </source>
</evidence>